<keyword evidence="1" id="KW-0540">Nuclease</keyword>
<evidence type="ECO:0000313" key="1">
    <source>
        <dbReference type="EMBL" id="MCI82205.1"/>
    </source>
</evidence>
<evidence type="ECO:0000313" key="2">
    <source>
        <dbReference type="Proteomes" id="UP000265520"/>
    </source>
</evidence>
<accession>A0A392V5U3</accession>
<dbReference type="Proteomes" id="UP000265520">
    <property type="component" value="Unassembled WGS sequence"/>
</dbReference>
<keyword evidence="1" id="KW-0269">Exonuclease</keyword>
<dbReference type="GO" id="GO:0004527">
    <property type="term" value="F:exonuclease activity"/>
    <property type="evidence" value="ECO:0007669"/>
    <property type="project" value="UniProtKB-KW"/>
</dbReference>
<dbReference type="GO" id="GO:0004519">
    <property type="term" value="F:endonuclease activity"/>
    <property type="evidence" value="ECO:0007669"/>
    <property type="project" value="UniProtKB-KW"/>
</dbReference>
<sequence length="48" mass="5829">MLVNKVADWGPKPFRMLKCWKDIESYHDFVKTKWREKKVEGWAGFTLK</sequence>
<organism evidence="1 2">
    <name type="scientific">Trifolium medium</name>
    <dbReference type="NCBI Taxonomy" id="97028"/>
    <lineage>
        <taxon>Eukaryota</taxon>
        <taxon>Viridiplantae</taxon>
        <taxon>Streptophyta</taxon>
        <taxon>Embryophyta</taxon>
        <taxon>Tracheophyta</taxon>
        <taxon>Spermatophyta</taxon>
        <taxon>Magnoliopsida</taxon>
        <taxon>eudicotyledons</taxon>
        <taxon>Gunneridae</taxon>
        <taxon>Pentapetalae</taxon>
        <taxon>rosids</taxon>
        <taxon>fabids</taxon>
        <taxon>Fabales</taxon>
        <taxon>Fabaceae</taxon>
        <taxon>Papilionoideae</taxon>
        <taxon>50 kb inversion clade</taxon>
        <taxon>NPAAA clade</taxon>
        <taxon>Hologalegina</taxon>
        <taxon>IRL clade</taxon>
        <taxon>Trifolieae</taxon>
        <taxon>Trifolium</taxon>
    </lineage>
</organism>
<keyword evidence="1" id="KW-0378">Hydrolase</keyword>
<dbReference type="AlphaFoldDB" id="A0A392V5U3"/>
<comment type="caution">
    <text evidence="1">The sequence shown here is derived from an EMBL/GenBank/DDBJ whole genome shotgun (WGS) entry which is preliminary data.</text>
</comment>
<feature type="non-terminal residue" evidence="1">
    <location>
        <position position="48"/>
    </location>
</feature>
<proteinExistence type="predicted"/>
<protein>
    <submittedName>
        <fullName evidence="1">Endonuclease/exonuclease/phosphatase family protein</fullName>
    </submittedName>
</protein>
<keyword evidence="2" id="KW-1185">Reference proteome</keyword>
<dbReference type="EMBL" id="LXQA011037774">
    <property type="protein sequence ID" value="MCI82205.1"/>
    <property type="molecule type" value="Genomic_DNA"/>
</dbReference>
<reference evidence="1 2" key="1">
    <citation type="journal article" date="2018" name="Front. Plant Sci.">
        <title>Red Clover (Trifolium pratense) and Zigzag Clover (T. medium) - A Picture of Genomic Similarities and Differences.</title>
        <authorList>
            <person name="Dluhosova J."/>
            <person name="Istvanek J."/>
            <person name="Nedelnik J."/>
            <person name="Repkova J."/>
        </authorList>
    </citation>
    <scope>NUCLEOTIDE SEQUENCE [LARGE SCALE GENOMIC DNA]</scope>
    <source>
        <strain evidence="2">cv. 10/8</strain>
        <tissue evidence="1">Leaf</tissue>
    </source>
</reference>
<name>A0A392V5U3_9FABA</name>
<keyword evidence="1" id="KW-0255">Endonuclease</keyword>